<protein>
    <submittedName>
        <fullName evidence="1">Uncharacterized protein</fullName>
    </submittedName>
</protein>
<proteinExistence type="predicted"/>
<dbReference type="Proteomes" id="UP000295066">
    <property type="component" value="Unassembled WGS sequence"/>
</dbReference>
<dbReference type="EMBL" id="SORI01000005">
    <property type="protein sequence ID" value="TDY61721.1"/>
    <property type="molecule type" value="Genomic_DNA"/>
</dbReference>
<reference evidence="1 2" key="1">
    <citation type="submission" date="2019-03" db="EMBL/GenBank/DDBJ databases">
        <title>Genomic Encyclopedia of Type Strains, Phase IV (KMG-IV): sequencing the most valuable type-strain genomes for metagenomic binning, comparative biology and taxonomic classification.</title>
        <authorList>
            <person name="Goeker M."/>
        </authorList>
    </citation>
    <scope>NUCLEOTIDE SEQUENCE [LARGE SCALE GENOMIC DNA]</scope>
    <source>
        <strain evidence="1 2">DSM 25964</strain>
    </source>
</reference>
<keyword evidence="2" id="KW-1185">Reference proteome</keyword>
<comment type="caution">
    <text evidence="1">The sequence shown here is derived from an EMBL/GenBank/DDBJ whole genome shotgun (WGS) entry which is preliminary data.</text>
</comment>
<dbReference type="AlphaFoldDB" id="A0A4V3HGK4"/>
<gene>
    <name evidence="1" type="ORF">C8D99_105134</name>
</gene>
<accession>A0A4V3HGK4</accession>
<organism evidence="1 2">
    <name type="scientific">Aminivibrio pyruvatiphilus</name>
    <dbReference type="NCBI Taxonomy" id="1005740"/>
    <lineage>
        <taxon>Bacteria</taxon>
        <taxon>Thermotogati</taxon>
        <taxon>Synergistota</taxon>
        <taxon>Synergistia</taxon>
        <taxon>Synergistales</taxon>
        <taxon>Aminobacteriaceae</taxon>
        <taxon>Aminivibrio</taxon>
    </lineage>
</organism>
<evidence type="ECO:0000313" key="1">
    <source>
        <dbReference type="EMBL" id="TDY61721.1"/>
    </source>
</evidence>
<sequence>MGVFFKNFGMDIFAQEQYFAFLTKCVCEEGKIFPGYACTYFYKNFGRAETIVTVAPDAESEQNEVLGFNTHIMGNCFWKLRVSTMGIGSKKHDPYSYSVIFNDMDGHGLIPINIIHADVIPSFLKDDVVRMQVCAFPLLIHYFQDDSKCDDSNMETVMGKKLVLSEGVFPIGLFGEDEANKDVSILKGKVAAVEEYKVPVEGSEENFFCVTVDTPYGPIDIAHTADFVIPEERSLIRKGSIVETYCVISGDVALDDYQSGAVYDEENELRLLRSCIEHGDFERMTGALSENAIYKNAVGPAQIIHTLKGINAQIDREVREKGLRYYSYMGTLAKIENDPDGVQKYPLGRRCVVLATPETDNYNGFLLINRDIEGKIKEIETCTNKNYRFRLDKIPVSKMPYDDIDFKPIQLEREESEWLDLISECFSNLSFDSSEFYFGMEPEAEIYLVDDDGKSECILKDKEQVFKYMANKVEMMRRKDVKPRSEIVEAPGMDEKHGVMVSGGEEKFLLTIDISEQKRLIRMKIAYR</sequence>
<name>A0A4V3HGK4_9BACT</name>
<evidence type="ECO:0000313" key="2">
    <source>
        <dbReference type="Proteomes" id="UP000295066"/>
    </source>
</evidence>